<proteinExistence type="predicted"/>
<evidence type="ECO:0000313" key="3">
    <source>
        <dbReference type="Proteomes" id="UP000623467"/>
    </source>
</evidence>
<dbReference type="Pfam" id="PF00646">
    <property type="entry name" value="F-box"/>
    <property type="match status" value="1"/>
</dbReference>
<protein>
    <submittedName>
        <fullName evidence="2">CAP10 domain-containing protein</fullName>
    </submittedName>
</protein>
<dbReference type="EMBL" id="JACAZH010000016">
    <property type="protein sequence ID" value="KAF7349252.1"/>
    <property type="molecule type" value="Genomic_DNA"/>
</dbReference>
<reference evidence="2" key="1">
    <citation type="submission" date="2020-05" db="EMBL/GenBank/DDBJ databases">
        <title>Mycena genomes resolve the evolution of fungal bioluminescence.</title>
        <authorList>
            <person name="Tsai I.J."/>
        </authorList>
    </citation>
    <scope>NUCLEOTIDE SEQUENCE</scope>
    <source>
        <strain evidence="2">160909Yilan</strain>
    </source>
</reference>
<gene>
    <name evidence="2" type="ORF">MSAN_01714700</name>
</gene>
<dbReference type="CDD" id="cd09917">
    <property type="entry name" value="F-box_SF"/>
    <property type="match status" value="1"/>
</dbReference>
<dbReference type="OrthoDB" id="3032326at2759"/>
<name>A0A8H6XZR4_9AGAR</name>
<keyword evidence="3" id="KW-1185">Reference proteome</keyword>
<sequence length="480" mass="54972">MDLKDRFPNELWLEVFARLSPAARRSLSSTHRLFYNLARPLGFIEFTFYSYPYGFRPAKAQLDDALERLHFWTSPRIAPHVRSCIISQKMHLWQALMPSRADDENALMSAFFERLPHLNGLERLSVNEVRFTQAGIVNLCKLPALTHVEFLRCTVATQEPIDPSATLRVSSFTTRYDYYMNDFWIPLLSRDTLQELNLYNYLGFAKSDVQPFPNVHTLKMDDFPLMVHDTVAIFSKFPNLYTFLSTYRGVLRGLTTVKESTIFPVLRNYTGPYQNLHIFVQRPTLTHITLDADYDGFPFSDFVTELQGIVTLPNIVSLGVRFAISAQAAFGKTEIDTLFALFPNLVELQLTLVAMDEGDGFTPQATSFLKMFASDPLLPGTLQSLSLEWDFFSFQYASDDFPMSTDPAAPDHADILDFAVLRAELMAKCPALTYIFLDGYHFLFLWWKTSSRSVWEASAQTFNDADVIRAQKMKWEKSIG</sequence>
<comment type="caution">
    <text evidence="2">The sequence shown here is derived from an EMBL/GenBank/DDBJ whole genome shotgun (WGS) entry which is preliminary data.</text>
</comment>
<organism evidence="2 3">
    <name type="scientific">Mycena sanguinolenta</name>
    <dbReference type="NCBI Taxonomy" id="230812"/>
    <lineage>
        <taxon>Eukaryota</taxon>
        <taxon>Fungi</taxon>
        <taxon>Dikarya</taxon>
        <taxon>Basidiomycota</taxon>
        <taxon>Agaricomycotina</taxon>
        <taxon>Agaricomycetes</taxon>
        <taxon>Agaricomycetidae</taxon>
        <taxon>Agaricales</taxon>
        <taxon>Marasmiineae</taxon>
        <taxon>Mycenaceae</taxon>
        <taxon>Mycena</taxon>
    </lineage>
</organism>
<feature type="domain" description="F-box" evidence="1">
    <location>
        <begin position="6"/>
        <end position="39"/>
    </location>
</feature>
<dbReference type="SUPFAM" id="SSF52047">
    <property type="entry name" value="RNI-like"/>
    <property type="match status" value="1"/>
</dbReference>
<accession>A0A8H6XZR4</accession>
<dbReference type="Proteomes" id="UP000623467">
    <property type="component" value="Unassembled WGS sequence"/>
</dbReference>
<evidence type="ECO:0000313" key="2">
    <source>
        <dbReference type="EMBL" id="KAF7349252.1"/>
    </source>
</evidence>
<evidence type="ECO:0000259" key="1">
    <source>
        <dbReference type="Pfam" id="PF00646"/>
    </source>
</evidence>
<dbReference type="AlphaFoldDB" id="A0A8H6XZR4"/>
<dbReference type="InterPro" id="IPR001810">
    <property type="entry name" value="F-box_dom"/>
</dbReference>